<dbReference type="Proteomes" id="UP000199529">
    <property type="component" value="Unassembled WGS sequence"/>
</dbReference>
<dbReference type="OrthoDB" id="3354527at2"/>
<sequence length="347" mass="36978">MTRSVRIPADVDREDRILAGFTARQVAVMAATGLVLYCGWLATRAVLPVVAYLVVAAPIAVAVVLLVVVTRDGITLDRLLLAALRQRLSPRRRVAAPETPAAVPEWLSTFADEADDGALGGLELPARAVSEAGVIDLGRDGLALVAACSTVNFALRTPAEQEALAAGFGRYLHSLTSGVQILVRAQRLDLTSHIDDLRHRVAASLPHPALEDAALDHADYLQHLNEQAELLRRQILLVVREPAGSASTDALSRSRRRHRENTEGREASAGARRAAAARLVRRMQEAIELLAPAGIEATPLDAGQATAVLAAATNPDSPVPPSPEMAGAHEVITINPDWDLSDEEDTP</sequence>
<dbReference type="STRING" id="418495.SAMN05216215_100312"/>
<reference evidence="4" key="1">
    <citation type="submission" date="2016-10" db="EMBL/GenBank/DDBJ databases">
        <authorList>
            <person name="Varghese N."/>
            <person name="Submissions S."/>
        </authorList>
    </citation>
    <scope>NUCLEOTIDE SEQUENCE [LARGE SCALE GENOMIC DNA]</scope>
    <source>
        <strain evidence="4">CGMCC 4.3530</strain>
    </source>
</reference>
<protein>
    <submittedName>
        <fullName evidence="3">PrgI family protein</fullName>
    </submittedName>
</protein>
<evidence type="ECO:0000313" key="3">
    <source>
        <dbReference type="EMBL" id="SDW39624.1"/>
    </source>
</evidence>
<keyword evidence="2" id="KW-1133">Transmembrane helix</keyword>
<keyword evidence="2" id="KW-0472">Membrane</keyword>
<accession>A0A1H2T8L0</accession>
<feature type="transmembrane region" description="Helical" evidence="2">
    <location>
        <begin position="49"/>
        <end position="69"/>
    </location>
</feature>
<evidence type="ECO:0000256" key="1">
    <source>
        <dbReference type="SAM" id="MobiDB-lite"/>
    </source>
</evidence>
<dbReference type="InterPro" id="IPR024414">
    <property type="entry name" value="Uncharacterised_PrgI"/>
</dbReference>
<evidence type="ECO:0000313" key="4">
    <source>
        <dbReference type="Proteomes" id="UP000199529"/>
    </source>
</evidence>
<dbReference type="AlphaFoldDB" id="A0A1H2T8L0"/>
<gene>
    <name evidence="3" type="ORF">SAMN05216215_100312</name>
</gene>
<name>A0A1H2T8L0_9PSEU</name>
<keyword evidence="4" id="KW-1185">Reference proteome</keyword>
<dbReference type="Pfam" id="PF12666">
    <property type="entry name" value="PrgI"/>
    <property type="match status" value="1"/>
</dbReference>
<organism evidence="3 4">
    <name type="scientific">Saccharopolyspora shandongensis</name>
    <dbReference type="NCBI Taxonomy" id="418495"/>
    <lineage>
        <taxon>Bacteria</taxon>
        <taxon>Bacillati</taxon>
        <taxon>Actinomycetota</taxon>
        <taxon>Actinomycetes</taxon>
        <taxon>Pseudonocardiales</taxon>
        <taxon>Pseudonocardiaceae</taxon>
        <taxon>Saccharopolyspora</taxon>
    </lineage>
</organism>
<dbReference type="EMBL" id="FNOK01000003">
    <property type="protein sequence ID" value="SDW39624.1"/>
    <property type="molecule type" value="Genomic_DNA"/>
</dbReference>
<evidence type="ECO:0000256" key="2">
    <source>
        <dbReference type="SAM" id="Phobius"/>
    </source>
</evidence>
<feature type="region of interest" description="Disordered" evidence="1">
    <location>
        <begin position="247"/>
        <end position="270"/>
    </location>
</feature>
<dbReference type="RefSeq" id="WP_093261185.1">
    <property type="nucleotide sequence ID" value="NZ_FNOK01000003.1"/>
</dbReference>
<proteinExistence type="predicted"/>
<keyword evidence="2" id="KW-0812">Transmembrane</keyword>
<feature type="transmembrane region" description="Helical" evidence="2">
    <location>
        <begin position="21"/>
        <end position="43"/>
    </location>
</feature>